<gene>
    <name evidence="18" type="primary">dacD</name>
    <name evidence="18" type="ORF">A6F65_01671</name>
</gene>
<dbReference type="GO" id="GO:0071555">
    <property type="term" value="P:cell wall organization"/>
    <property type="evidence" value="ECO:0007669"/>
    <property type="project" value="UniProtKB-KW"/>
</dbReference>
<feature type="active site" description="Proton acceptor" evidence="13">
    <location>
        <position position="65"/>
    </location>
</feature>
<dbReference type="Proteomes" id="UP000092698">
    <property type="component" value="Chromosome"/>
</dbReference>
<dbReference type="STRING" id="645517.A6F65_01671"/>
<dbReference type="OrthoDB" id="9795979at2"/>
<evidence type="ECO:0000256" key="12">
    <source>
        <dbReference type="ARBA" id="ARBA00034000"/>
    </source>
</evidence>
<evidence type="ECO:0000256" key="2">
    <source>
        <dbReference type="ARBA" id="ARBA00004752"/>
    </source>
</evidence>
<reference evidence="18 19" key="1">
    <citation type="submission" date="2016-07" db="EMBL/GenBank/DDBJ databases">
        <title>Complete genome sequence of Altererythrobacter namhicola JCM 16345T, containing esterase-encoding genes.</title>
        <authorList>
            <person name="Cheng H."/>
            <person name="Wu Y.-H."/>
            <person name="Jian S.-L."/>
            <person name="Huo Y.-Y."/>
            <person name="Wang C.-S."/>
            <person name="Xu X.-W."/>
        </authorList>
    </citation>
    <scope>NUCLEOTIDE SEQUENCE [LARGE SCALE GENOMIC DNA]</scope>
    <source>
        <strain evidence="18 19">JCM 16345</strain>
    </source>
</reference>
<dbReference type="EMBL" id="CP016545">
    <property type="protein sequence ID" value="ANU07969.1"/>
    <property type="molecule type" value="Genomic_DNA"/>
</dbReference>
<evidence type="ECO:0000259" key="17">
    <source>
        <dbReference type="SMART" id="SM00936"/>
    </source>
</evidence>
<dbReference type="InterPro" id="IPR015956">
    <property type="entry name" value="Peniciliin-bd_prot_C_sf"/>
</dbReference>
<keyword evidence="8 18" id="KW-0378">Hydrolase</keyword>
<comment type="similarity">
    <text evidence="3 15">Belongs to the peptidase S11 family.</text>
</comment>
<proteinExistence type="inferred from homology"/>
<comment type="pathway">
    <text evidence="2">Cell wall biogenesis; peptidoglycan biosynthesis.</text>
</comment>
<dbReference type="Gene3D" id="2.60.410.10">
    <property type="entry name" value="D-Ala-D-Ala carboxypeptidase, C-terminal domain"/>
    <property type="match status" value="1"/>
</dbReference>
<dbReference type="EC" id="3.4.16.4" evidence="4"/>
<feature type="active site" evidence="13">
    <location>
        <position position="125"/>
    </location>
</feature>
<dbReference type="GO" id="GO:0006508">
    <property type="term" value="P:proteolysis"/>
    <property type="evidence" value="ECO:0007669"/>
    <property type="project" value="UniProtKB-KW"/>
</dbReference>
<evidence type="ECO:0000313" key="18">
    <source>
        <dbReference type="EMBL" id="ANU07969.1"/>
    </source>
</evidence>
<dbReference type="GO" id="GO:0008360">
    <property type="term" value="P:regulation of cell shape"/>
    <property type="evidence" value="ECO:0007669"/>
    <property type="project" value="UniProtKB-KW"/>
</dbReference>
<evidence type="ECO:0000313" key="19">
    <source>
        <dbReference type="Proteomes" id="UP000092698"/>
    </source>
</evidence>
<feature type="signal peptide" evidence="16">
    <location>
        <begin position="1"/>
        <end position="19"/>
    </location>
</feature>
<evidence type="ECO:0000256" key="15">
    <source>
        <dbReference type="RuleBase" id="RU004016"/>
    </source>
</evidence>
<evidence type="ECO:0000256" key="9">
    <source>
        <dbReference type="ARBA" id="ARBA00022960"/>
    </source>
</evidence>
<sequence>MAAAVAALCLAAPAMTQSAVPAQVNRVASPVPAEVPIALVVDTSTGQTLLSREADRRFVPASVTKVMTAYTAFRLIDEGKLSADSEIEITAELLEGWRREGSTLFLEVGDRVSVEDLLLGITTVSANDASVVLGRHVAGSLDGWTALMNANARKLGLADSHFGTPNGWMDDGNTFTSARDLARLGGALTQQYPNLYGRFFGKTGMRFNGVAQDNHEMLTGQVEGGDGIKTGYTRQAGNTFLGSAKRGDRRIVIVLAGVDEGEVRDSAARAMVRWAYDAFTPTRLVKRDEEIGLAEVQGGSKAQVALVAPKDLVVAVPQGLAASQFLTITYNGPVRAPIAAGDTVATLRFAAPGYPVFEMPLAARDDVPVAGPVRRIGLGLASWFS</sequence>
<evidence type="ECO:0000256" key="5">
    <source>
        <dbReference type="ARBA" id="ARBA00022645"/>
    </source>
</evidence>
<dbReference type="PATRIC" id="fig|645517.4.peg.1659"/>
<keyword evidence="5 18" id="KW-0121">Carboxypeptidase</keyword>
<evidence type="ECO:0000256" key="4">
    <source>
        <dbReference type="ARBA" id="ARBA00012448"/>
    </source>
</evidence>
<dbReference type="Pfam" id="PF07943">
    <property type="entry name" value="PBP5_C"/>
    <property type="match status" value="1"/>
</dbReference>
<dbReference type="PANTHER" id="PTHR21581:SF6">
    <property type="entry name" value="TRAFFICKING PROTEIN PARTICLE COMPLEX SUBUNIT 12"/>
    <property type="match status" value="1"/>
</dbReference>
<dbReference type="InterPro" id="IPR018044">
    <property type="entry name" value="Peptidase_S11"/>
</dbReference>
<name>A0A1C7D910_9SPHN</name>
<dbReference type="InterPro" id="IPR001967">
    <property type="entry name" value="Peptidase_S11_N"/>
</dbReference>
<evidence type="ECO:0000256" key="11">
    <source>
        <dbReference type="ARBA" id="ARBA00023316"/>
    </source>
</evidence>
<dbReference type="RefSeq" id="WP_067787666.1">
    <property type="nucleotide sequence ID" value="NZ_CP016545.1"/>
</dbReference>
<dbReference type="GO" id="GO:0009252">
    <property type="term" value="P:peptidoglycan biosynthetic process"/>
    <property type="evidence" value="ECO:0007669"/>
    <property type="project" value="UniProtKB-UniPathway"/>
</dbReference>
<dbReference type="SUPFAM" id="SSF69189">
    <property type="entry name" value="Penicillin-binding protein associated domain"/>
    <property type="match status" value="1"/>
</dbReference>
<evidence type="ECO:0000256" key="14">
    <source>
        <dbReference type="PIRSR" id="PIRSR618044-2"/>
    </source>
</evidence>
<dbReference type="Gene3D" id="3.40.710.10">
    <property type="entry name" value="DD-peptidase/beta-lactamase superfamily"/>
    <property type="match status" value="1"/>
</dbReference>
<keyword evidence="11" id="KW-0961">Cell wall biogenesis/degradation</keyword>
<dbReference type="KEGG" id="anh:A6F65_01671"/>
<keyword evidence="7 16" id="KW-0732">Signal</keyword>
<protein>
    <recommendedName>
        <fullName evidence="4">serine-type D-Ala-D-Ala carboxypeptidase</fullName>
        <ecNumber evidence="4">3.4.16.4</ecNumber>
    </recommendedName>
</protein>
<evidence type="ECO:0000256" key="13">
    <source>
        <dbReference type="PIRSR" id="PIRSR618044-1"/>
    </source>
</evidence>
<evidence type="ECO:0000256" key="16">
    <source>
        <dbReference type="SAM" id="SignalP"/>
    </source>
</evidence>
<dbReference type="AlphaFoldDB" id="A0A1C7D910"/>
<organism evidence="18 19">
    <name type="scientific">Paraurantiacibacter namhicola</name>
    <dbReference type="NCBI Taxonomy" id="645517"/>
    <lineage>
        <taxon>Bacteria</taxon>
        <taxon>Pseudomonadati</taxon>
        <taxon>Pseudomonadota</taxon>
        <taxon>Alphaproteobacteria</taxon>
        <taxon>Sphingomonadales</taxon>
        <taxon>Erythrobacteraceae</taxon>
        <taxon>Paraurantiacibacter</taxon>
    </lineage>
</organism>
<evidence type="ECO:0000256" key="6">
    <source>
        <dbReference type="ARBA" id="ARBA00022670"/>
    </source>
</evidence>
<feature type="chain" id="PRO_5008884468" description="serine-type D-Ala-D-Ala carboxypeptidase" evidence="16">
    <location>
        <begin position="20"/>
        <end position="385"/>
    </location>
</feature>
<evidence type="ECO:0000256" key="8">
    <source>
        <dbReference type="ARBA" id="ARBA00022801"/>
    </source>
</evidence>
<dbReference type="UniPathway" id="UPA00219"/>
<keyword evidence="6" id="KW-0645">Protease</keyword>
<comment type="catalytic activity">
    <reaction evidence="12">
        <text>Preferential cleavage: (Ac)2-L-Lys-D-Ala-|-D-Ala. Also transpeptidation of peptidyl-alanyl moieties that are N-acyl substituents of D-alanine.</text>
        <dbReference type="EC" id="3.4.16.4"/>
    </reaction>
</comment>
<dbReference type="InterPro" id="IPR037167">
    <property type="entry name" value="Peptidase_S11_C_sf"/>
</dbReference>
<comment type="function">
    <text evidence="1">Removes C-terminal D-alanyl residues from sugar-peptide cell wall precursors.</text>
</comment>
<dbReference type="SMART" id="SM00936">
    <property type="entry name" value="PBP5_C"/>
    <property type="match status" value="1"/>
</dbReference>
<feature type="active site" description="Acyl-ester intermediate" evidence="13">
    <location>
        <position position="62"/>
    </location>
</feature>
<evidence type="ECO:0000256" key="10">
    <source>
        <dbReference type="ARBA" id="ARBA00022984"/>
    </source>
</evidence>
<evidence type="ECO:0000256" key="3">
    <source>
        <dbReference type="ARBA" id="ARBA00007164"/>
    </source>
</evidence>
<evidence type="ECO:0000256" key="7">
    <source>
        <dbReference type="ARBA" id="ARBA00022729"/>
    </source>
</evidence>
<dbReference type="InterPro" id="IPR012338">
    <property type="entry name" value="Beta-lactam/transpept-like"/>
</dbReference>
<dbReference type="InterPro" id="IPR012907">
    <property type="entry name" value="Peptidase_S11_C"/>
</dbReference>
<evidence type="ECO:0000256" key="1">
    <source>
        <dbReference type="ARBA" id="ARBA00003217"/>
    </source>
</evidence>
<dbReference type="PANTHER" id="PTHR21581">
    <property type="entry name" value="D-ALANYL-D-ALANINE CARBOXYPEPTIDASE"/>
    <property type="match status" value="1"/>
</dbReference>
<dbReference type="Pfam" id="PF00768">
    <property type="entry name" value="Peptidase_S11"/>
    <property type="match status" value="1"/>
</dbReference>
<dbReference type="SUPFAM" id="SSF56601">
    <property type="entry name" value="beta-lactamase/transpeptidase-like"/>
    <property type="match status" value="1"/>
</dbReference>
<dbReference type="GO" id="GO:0009002">
    <property type="term" value="F:serine-type D-Ala-D-Ala carboxypeptidase activity"/>
    <property type="evidence" value="ECO:0007669"/>
    <property type="project" value="UniProtKB-EC"/>
</dbReference>
<feature type="binding site" evidence="14">
    <location>
        <position position="229"/>
    </location>
    <ligand>
        <name>substrate</name>
    </ligand>
</feature>
<dbReference type="PRINTS" id="PR00725">
    <property type="entry name" value="DADACBPTASE1"/>
</dbReference>
<keyword evidence="9" id="KW-0133">Cell shape</keyword>
<keyword evidence="19" id="KW-1185">Reference proteome</keyword>
<accession>A0A1C7D910</accession>
<keyword evidence="10" id="KW-0573">Peptidoglycan synthesis</keyword>
<feature type="domain" description="Peptidase S11 D-Ala-D-Ala carboxypeptidase A C-terminal" evidence="17">
    <location>
        <begin position="279"/>
        <end position="369"/>
    </location>
</feature>